<feature type="compositionally biased region" description="Basic and acidic residues" evidence="1">
    <location>
        <begin position="75"/>
        <end position="84"/>
    </location>
</feature>
<evidence type="ECO:0000256" key="1">
    <source>
        <dbReference type="SAM" id="MobiDB-lite"/>
    </source>
</evidence>
<dbReference type="Proteomes" id="UP000678393">
    <property type="component" value="Unassembled WGS sequence"/>
</dbReference>
<feature type="compositionally biased region" description="Basic and acidic residues" evidence="1">
    <location>
        <begin position="93"/>
        <end position="108"/>
    </location>
</feature>
<keyword evidence="4" id="KW-1185">Reference proteome</keyword>
<sequence>LCTLVGIILYIGSITGEVGNKPRTSIEEPRFLYDYGSSFYMAVGSFVLTELSGVFSVYLYISKHKLSQRVKRLALKSDHNDRNHQTARHIRRGPRENSQDRLHSRDPSASRSESYFTYTPISDTSHELSNYTFTRENTNNTISTTAELHAPKENSTPTLAAACIIRTSSPPMVVTSIDIVRRTTPV</sequence>
<dbReference type="InterPro" id="IPR051072">
    <property type="entry name" value="CACNG_subunit"/>
</dbReference>
<dbReference type="PANTHER" id="PTHR12107">
    <property type="entry name" value="VOLTAGE-DEPENDENT CALCIUM CHANNEL GAMMA SUBUNIT"/>
    <property type="match status" value="1"/>
</dbReference>
<dbReference type="GO" id="GO:0098839">
    <property type="term" value="C:postsynaptic density membrane"/>
    <property type="evidence" value="ECO:0007669"/>
    <property type="project" value="TreeGrafter"/>
</dbReference>
<dbReference type="OrthoDB" id="9990458at2759"/>
<dbReference type="GO" id="GO:0099590">
    <property type="term" value="P:neurotransmitter receptor internalization"/>
    <property type="evidence" value="ECO:0007669"/>
    <property type="project" value="TreeGrafter"/>
</dbReference>
<dbReference type="GO" id="GO:0051968">
    <property type="term" value="P:positive regulation of synaptic transmission, glutamatergic"/>
    <property type="evidence" value="ECO:0007669"/>
    <property type="project" value="TreeGrafter"/>
</dbReference>
<proteinExistence type="predicted"/>
<protein>
    <submittedName>
        <fullName evidence="3">Uncharacterized protein</fullName>
    </submittedName>
</protein>
<reference evidence="3" key="1">
    <citation type="submission" date="2021-04" db="EMBL/GenBank/DDBJ databases">
        <authorList>
            <consortium name="Molecular Ecology Group"/>
        </authorList>
    </citation>
    <scope>NUCLEOTIDE SEQUENCE</scope>
</reference>
<evidence type="ECO:0000313" key="4">
    <source>
        <dbReference type="Proteomes" id="UP000678393"/>
    </source>
</evidence>
<evidence type="ECO:0000256" key="2">
    <source>
        <dbReference type="SAM" id="Phobius"/>
    </source>
</evidence>
<feature type="region of interest" description="Disordered" evidence="1">
    <location>
        <begin position="75"/>
        <end position="114"/>
    </location>
</feature>
<feature type="transmembrane region" description="Helical" evidence="2">
    <location>
        <begin position="39"/>
        <end position="61"/>
    </location>
</feature>
<dbReference type="Gene3D" id="1.20.140.150">
    <property type="match status" value="1"/>
</dbReference>
<dbReference type="PANTHER" id="PTHR12107:SF0">
    <property type="entry name" value="STARGAZIN (MAMMALIAN CALCIUM CHANNEL) HOMOLOG"/>
    <property type="match status" value="1"/>
</dbReference>
<keyword evidence="2" id="KW-1133">Transmembrane helix</keyword>
<dbReference type="GO" id="GO:0032281">
    <property type="term" value="C:AMPA glutamate receptor complex"/>
    <property type="evidence" value="ECO:0007669"/>
    <property type="project" value="TreeGrafter"/>
</dbReference>
<dbReference type="GO" id="GO:0098943">
    <property type="term" value="P:neurotransmitter receptor transport, postsynaptic endosome to lysosome"/>
    <property type="evidence" value="ECO:0007669"/>
    <property type="project" value="TreeGrafter"/>
</dbReference>
<keyword evidence="2" id="KW-0472">Membrane</keyword>
<gene>
    <name evidence="3" type="ORF">CUNI_LOCUS17084</name>
</gene>
<dbReference type="GO" id="GO:0098970">
    <property type="term" value="P:postsynaptic neurotransmitter receptor diffusion trapping"/>
    <property type="evidence" value="ECO:0007669"/>
    <property type="project" value="TreeGrafter"/>
</dbReference>
<keyword evidence="2" id="KW-0812">Transmembrane</keyword>
<feature type="non-terminal residue" evidence="3">
    <location>
        <position position="1"/>
    </location>
</feature>
<name>A0A8S3ZXJ6_9EUPU</name>
<dbReference type="GO" id="GO:0016247">
    <property type="term" value="F:channel regulator activity"/>
    <property type="evidence" value="ECO:0007669"/>
    <property type="project" value="TreeGrafter"/>
</dbReference>
<accession>A0A8S3ZXJ6</accession>
<dbReference type="GO" id="GO:0005245">
    <property type="term" value="F:voltage-gated calcium channel activity"/>
    <property type="evidence" value="ECO:0007669"/>
    <property type="project" value="TreeGrafter"/>
</dbReference>
<organism evidence="3 4">
    <name type="scientific">Candidula unifasciata</name>
    <dbReference type="NCBI Taxonomy" id="100452"/>
    <lineage>
        <taxon>Eukaryota</taxon>
        <taxon>Metazoa</taxon>
        <taxon>Spiralia</taxon>
        <taxon>Lophotrochozoa</taxon>
        <taxon>Mollusca</taxon>
        <taxon>Gastropoda</taxon>
        <taxon>Heterobranchia</taxon>
        <taxon>Euthyneura</taxon>
        <taxon>Panpulmonata</taxon>
        <taxon>Eupulmonata</taxon>
        <taxon>Stylommatophora</taxon>
        <taxon>Helicina</taxon>
        <taxon>Helicoidea</taxon>
        <taxon>Geomitridae</taxon>
        <taxon>Candidula</taxon>
    </lineage>
</organism>
<comment type="caution">
    <text evidence="3">The sequence shown here is derived from an EMBL/GenBank/DDBJ whole genome shotgun (WGS) entry which is preliminary data.</text>
</comment>
<dbReference type="AlphaFoldDB" id="A0A8S3ZXJ6"/>
<dbReference type="EMBL" id="CAJHNH020004724">
    <property type="protein sequence ID" value="CAG5131526.1"/>
    <property type="molecule type" value="Genomic_DNA"/>
</dbReference>
<dbReference type="GO" id="GO:0019226">
    <property type="term" value="P:transmission of nerve impulse"/>
    <property type="evidence" value="ECO:0007669"/>
    <property type="project" value="TreeGrafter"/>
</dbReference>
<evidence type="ECO:0000313" key="3">
    <source>
        <dbReference type="EMBL" id="CAG5131526.1"/>
    </source>
</evidence>